<reference evidence="1" key="1">
    <citation type="journal article" date="2015" name="Nature">
        <title>Complex archaea that bridge the gap between prokaryotes and eukaryotes.</title>
        <authorList>
            <person name="Spang A."/>
            <person name="Saw J.H."/>
            <person name="Jorgensen S.L."/>
            <person name="Zaremba-Niedzwiedzka K."/>
            <person name="Martijn J."/>
            <person name="Lind A.E."/>
            <person name="van Eijk R."/>
            <person name="Schleper C."/>
            <person name="Guy L."/>
            <person name="Ettema T.J."/>
        </authorList>
    </citation>
    <scope>NUCLEOTIDE SEQUENCE</scope>
</reference>
<name>A0A0F8ZY93_9ZZZZ</name>
<comment type="caution">
    <text evidence="1">The sequence shown here is derived from an EMBL/GenBank/DDBJ whole genome shotgun (WGS) entry which is preliminary data.</text>
</comment>
<protein>
    <submittedName>
        <fullName evidence="1">Uncharacterized protein</fullName>
    </submittedName>
</protein>
<sequence>LEGCWIEGVTPDMRVKYGKRVFYFDSVINVKELMDWTASRARARARAVSMTLRGFVFLYFSSFHC</sequence>
<proteinExistence type="predicted"/>
<accession>A0A0F8ZY93</accession>
<evidence type="ECO:0000313" key="1">
    <source>
        <dbReference type="EMBL" id="KKK64941.1"/>
    </source>
</evidence>
<organism evidence="1">
    <name type="scientific">marine sediment metagenome</name>
    <dbReference type="NCBI Taxonomy" id="412755"/>
    <lineage>
        <taxon>unclassified sequences</taxon>
        <taxon>metagenomes</taxon>
        <taxon>ecological metagenomes</taxon>
    </lineage>
</organism>
<dbReference type="EMBL" id="LAZR01060794">
    <property type="protein sequence ID" value="KKK64941.1"/>
    <property type="molecule type" value="Genomic_DNA"/>
</dbReference>
<gene>
    <name evidence="1" type="ORF">LCGC14_2979150</name>
</gene>
<dbReference type="AlphaFoldDB" id="A0A0F8ZY93"/>
<feature type="non-terminal residue" evidence="1">
    <location>
        <position position="1"/>
    </location>
</feature>